<dbReference type="InterPro" id="IPR050832">
    <property type="entry name" value="Bact_Acetyltransf"/>
</dbReference>
<comment type="caution">
    <text evidence="5">The sequence shown here is derived from an EMBL/GenBank/DDBJ whole genome shotgun (WGS) entry which is preliminary data.</text>
</comment>
<evidence type="ECO:0000313" key="6">
    <source>
        <dbReference type="Proteomes" id="UP001595872"/>
    </source>
</evidence>
<keyword evidence="1 5" id="KW-0808">Transferase</keyword>
<dbReference type="GO" id="GO:0016746">
    <property type="term" value="F:acyltransferase activity"/>
    <property type="evidence" value="ECO:0007669"/>
    <property type="project" value="UniProtKB-KW"/>
</dbReference>
<evidence type="ECO:0000256" key="3">
    <source>
        <dbReference type="SAM" id="MobiDB-lite"/>
    </source>
</evidence>
<evidence type="ECO:0000256" key="2">
    <source>
        <dbReference type="ARBA" id="ARBA00023315"/>
    </source>
</evidence>
<evidence type="ECO:0000259" key="4">
    <source>
        <dbReference type="PROSITE" id="PS51186"/>
    </source>
</evidence>
<accession>A0ABV9U1S2</accession>
<keyword evidence="2 5" id="KW-0012">Acyltransferase</keyword>
<feature type="domain" description="N-acetyltransferase" evidence="4">
    <location>
        <begin position="2"/>
        <end position="172"/>
    </location>
</feature>
<dbReference type="PANTHER" id="PTHR43877:SF2">
    <property type="entry name" value="AMINOALKYLPHOSPHONATE N-ACETYLTRANSFERASE-RELATED"/>
    <property type="match status" value="1"/>
</dbReference>
<feature type="region of interest" description="Disordered" evidence="3">
    <location>
        <begin position="164"/>
        <end position="188"/>
    </location>
</feature>
<dbReference type="PANTHER" id="PTHR43877">
    <property type="entry name" value="AMINOALKYLPHOSPHONATE N-ACETYLTRANSFERASE-RELATED-RELATED"/>
    <property type="match status" value="1"/>
</dbReference>
<evidence type="ECO:0000313" key="5">
    <source>
        <dbReference type="EMBL" id="MFC4910412.1"/>
    </source>
</evidence>
<dbReference type="Proteomes" id="UP001595872">
    <property type="component" value="Unassembled WGS sequence"/>
</dbReference>
<dbReference type="SUPFAM" id="SSF55729">
    <property type="entry name" value="Acyl-CoA N-acyltransferases (Nat)"/>
    <property type="match status" value="1"/>
</dbReference>
<dbReference type="Pfam" id="PF00583">
    <property type="entry name" value="Acetyltransf_1"/>
    <property type="match status" value="1"/>
</dbReference>
<dbReference type="EMBL" id="JBHSIT010000007">
    <property type="protein sequence ID" value="MFC4910412.1"/>
    <property type="molecule type" value="Genomic_DNA"/>
</dbReference>
<dbReference type="EC" id="2.3.-.-" evidence="5"/>
<dbReference type="InterPro" id="IPR016181">
    <property type="entry name" value="Acyl_CoA_acyltransferase"/>
</dbReference>
<organism evidence="5 6">
    <name type="scientific">Actinomadura gamaensis</name>
    <dbReference type="NCBI Taxonomy" id="1763541"/>
    <lineage>
        <taxon>Bacteria</taxon>
        <taxon>Bacillati</taxon>
        <taxon>Actinomycetota</taxon>
        <taxon>Actinomycetes</taxon>
        <taxon>Streptosporangiales</taxon>
        <taxon>Thermomonosporaceae</taxon>
        <taxon>Actinomadura</taxon>
    </lineage>
</organism>
<gene>
    <name evidence="5" type="ORF">ACFPCY_24075</name>
</gene>
<keyword evidence="6" id="KW-1185">Reference proteome</keyword>
<dbReference type="InterPro" id="IPR000182">
    <property type="entry name" value="GNAT_dom"/>
</dbReference>
<sequence length="188" mass="20285">MLEIRPADAGDVAAVLGLFDRAVEWLVARGQTGQWGDQPWTGDPDRTALIERLTAAGGARVAVLDDRIVGSISLGKAPDYVPPATVSELYVEALVTDRAHKGRGIGSALLQQARDEALAAGVTQLRVDCWAGANGALIRYYEREGFTRDTEFVVADHPRGPWHGQVLVQPLRPENPSPRSPISARDGR</sequence>
<evidence type="ECO:0000256" key="1">
    <source>
        <dbReference type="ARBA" id="ARBA00022679"/>
    </source>
</evidence>
<dbReference type="PROSITE" id="PS51186">
    <property type="entry name" value="GNAT"/>
    <property type="match status" value="1"/>
</dbReference>
<proteinExistence type="predicted"/>
<name>A0ABV9U1S2_9ACTN</name>
<dbReference type="Gene3D" id="3.40.630.30">
    <property type="match status" value="1"/>
</dbReference>
<dbReference type="RefSeq" id="WP_378258746.1">
    <property type="nucleotide sequence ID" value="NZ_JBHSIT010000007.1"/>
</dbReference>
<reference evidence="6" key="1">
    <citation type="journal article" date="2019" name="Int. J. Syst. Evol. Microbiol.">
        <title>The Global Catalogue of Microorganisms (GCM) 10K type strain sequencing project: providing services to taxonomists for standard genome sequencing and annotation.</title>
        <authorList>
            <consortium name="The Broad Institute Genomics Platform"/>
            <consortium name="The Broad Institute Genome Sequencing Center for Infectious Disease"/>
            <person name="Wu L."/>
            <person name="Ma J."/>
        </authorList>
    </citation>
    <scope>NUCLEOTIDE SEQUENCE [LARGE SCALE GENOMIC DNA]</scope>
    <source>
        <strain evidence="6">KLKA75</strain>
    </source>
</reference>
<dbReference type="CDD" id="cd04301">
    <property type="entry name" value="NAT_SF"/>
    <property type="match status" value="1"/>
</dbReference>
<protein>
    <submittedName>
        <fullName evidence="5">GNAT family N-acetyltransferase</fullName>
        <ecNumber evidence="5">2.3.-.-</ecNumber>
    </submittedName>
</protein>